<feature type="region of interest" description="Disordered" evidence="1">
    <location>
        <begin position="1"/>
        <end position="198"/>
    </location>
</feature>
<evidence type="ECO:0000313" key="3">
    <source>
        <dbReference type="Proteomes" id="UP001140172"/>
    </source>
</evidence>
<feature type="region of interest" description="Disordered" evidence="1">
    <location>
        <begin position="512"/>
        <end position="574"/>
    </location>
</feature>
<dbReference type="EMBL" id="JANBUM010000011">
    <property type="protein sequence ID" value="KAJ2787836.1"/>
    <property type="molecule type" value="Genomic_DNA"/>
</dbReference>
<accession>A0A9W8LPW0</accession>
<feature type="compositionally biased region" description="Low complexity" evidence="1">
    <location>
        <begin position="188"/>
        <end position="198"/>
    </location>
</feature>
<feature type="compositionally biased region" description="Acidic residues" evidence="1">
    <location>
        <begin position="534"/>
        <end position="554"/>
    </location>
</feature>
<evidence type="ECO:0000313" key="2">
    <source>
        <dbReference type="EMBL" id="KAJ2787836.1"/>
    </source>
</evidence>
<dbReference type="Proteomes" id="UP001140172">
    <property type="component" value="Unassembled WGS sequence"/>
</dbReference>
<protein>
    <submittedName>
        <fullName evidence="2">Uncharacterized protein</fullName>
    </submittedName>
</protein>
<name>A0A9W8LPW0_9FUNG</name>
<feature type="compositionally biased region" description="Low complexity" evidence="1">
    <location>
        <begin position="557"/>
        <end position="574"/>
    </location>
</feature>
<feature type="compositionally biased region" description="Low complexity" evidence="1">
    <location>
        <begin position="307"/>
        <end position="332"/>
    </location>
</feature>
<organism evidence="2 3">
    <name type="scientific">Coemansia interrupta</name>
    <dbReference type="NCBI Taxonomy" id="1126814"/>
    <lineage>
        <taxon>Eukaryota</taxon>
        <taxon>Fungi</taxon>
        <taxon>Fungi incertae sedis</taxon>
        <taxon>Zoopagomycota</taxon>
        <taxon>Kickxellomycotina</taxon>
        <taxon>Kickxellomycetes</taxon>
        <taxon>Kickxellales</taxon>
        <taxon>Kickxellaceae</taxon>
        <taxon>Coemansia</taxon>
    </lineage>
</organism>
<feature type="compositionally biased region" description="Low complexity" evidence="1">
    <location>
        <begin position="16"/>
        <end position="30"/>
    </location>
</feature>
<feature type="region of interest" description="Disordered" evidence="1">
    <location>
        <begin position="286"/>
        <end position="347"/>
    </location>
</feature>
<evidence type="ECO:0000256" key="1">
    <source>
        <dbReference type="SAM" id="MobiDB-lite"/>
    </source>
</evidence>
<feature type="compositionally biased region" description="Low complexity" evidence="1">
    <location>
        <begin position="54"/>
        <end position="70"/>
    </location>
</feature>
<feature type="compositionally biased region" description="Low complexity" evidence="1">
    <location>
        <begin position="123"/>
        <end position="145"/>
    </location>
</feature>
<keyword evidence="3" id="KW-1185">Reference proteome</keyword>
<reference evidence="2" key="1">
    <citation type="submission" date="2022-07" db="EMBL/GenBank/DDBJ databases">
        <title>Phylogenomic reconstructions and comparative analyses of Kickxellomycotina fungi.</title>
        <authorList>
            <person name="Reynolds N.K."/>
            <person name="Stajich J.E."/>
            <person name="Barry K."/>
            <person name="Grigoriev I.V."/>
            <person name="Crous P."/>
            <person name="Smith M.E."/>
        </authorList>
    </citation>
    <scope>NUCLEOTIDE SEQUENCE</scope>
    <source>
        <strain evidence="2">BCRC 34489</strain>
    </source>
</reference>
<comment type="caution">
    <text evidence="2">The sequence shown here is derived from an EMBL/GenBank/DDBJ whole genome shotgun (WGS) entry which is preliminary data.</text>
</comment>
<proteinExistence type="predicted"/>
<feature type="region of interest" description="Disordered" evidence="1">
    <location>
        <begin position="441"/>
        <end position="466"/>
    </location>
</feature>
<feature type="compositionally biased region" description="Pro residues" evidence="1">
    <location>
        <begin position="176"/>
        <end position="187"/>
    </location>
</feature>
<dbReference type="OrthoDB" id="5588164at2759"/>
<gene>
    <name evidence="2" type="ORF">GGI15_000405</name>
</gene>
<feature type="compositionally biased region" description="Basic residues" evidence="1">
    <location>
        <begin position="71"/>
        <end position="81"/>
    </location>
</feature>
<dbReference type="AlphaFoldDB" id="A0A9W8LPW0"/>
<feature type="compositionally biased region" description="Low complexity" evidence="1">
    <location>
        <begin position="82"/>
        <end position="104"/>
    </location>
</feature>
<feature type="compositionally biased region" description="Basic residues" evidence="1">
    <location>
        <begin position="151"/>
        <end position="165"/>
    </location>
</feature>
<sequence>MSAAQPFPVLASADNSRAGSPAPSAGSPGAPRGGRGKGKGKGGSKQASRGKENGAAAGDKAVAGDKAMASKPRHKKPKSKAKNPAVAAVEQQQGSETSSSSSNGAGRGGKGRGKKRQDGGTKGVAAAAADKPAPASPTPAAAAPLADEHGRRPKKAGKGSQRRRTVATPQSAPPMSATPPPAPPAAQPMPSRNSVSLARSSSSGALPLAMIVAGENGRARVLFSPAGVDNDHPLAHAGMSPRFSVGAVQSARAARVAPGYGDGLGLRSPMSPAHHAQAPGLLRQRSMTSAHHHGAEPQWQQHHHQQQWHSQQQQHHQQWHGQQQQQHWHAQQEAPLTAPEVRGRSQSMHMSMTGLRISLAQSRPGNVLSPHIALPPRASNAPASVQTNTYANNGYFATRRASLSNVGLAVDPSHSIRIPTIMFEKPKKEDLARASAQKTAALAEEASETKAEGGAPPTPVSAEDGSAGEMLAMQRLQEMIASMRKIAQPPAAKKAEPVALAGDVADEPADAAKNAVVQMPPTPAAHPTSRFDSILEEDEDGEDDEAILDEEEEEPKSSAASAAAASAAPALLAA</sequence>